<dbReference type="PANTHER" id="PTHR22907:SF59">
    <property type="entry name" value="CUTICLIN-LIKE PROTEIN 19"/>
    <property type="match status" value="1"/>
</dbReference>
<dbReference type="OrthoDB" id="5788531at2759"/>
<evidence type="ECO:0000313" key="4">
    <source>
        <dbReference type="Proteomes" id="UP000298663"/>
    </source>
</evidence>
<comment type="caution">
    <text evidence="3">The sequence shown here is derived from an EMBL/GenBank/DDBJ whole genome shotgun (WGS) entry which is preliminary data.</text>
</comment>
<name>A0A4U5LPN1_STECR</name>
<reference evidence="3 4" key="1">
    <citation type="journal article" date="2015" name="Genome Biol.">
        <title>Comparative genomics of Steinernema reveals deeply conserved gene regulatory networks.</title>
        <authorList>
            <person name="Dillman A.R."/>
            <person name="Macchietto M."/>
            <person name="Porter C.F."/>
            <person name="Rogers A."/>
            <person name="Williams B."/>
            <person name="Antoshechkin I."/>
            <person name="Lee M.M."/>
            <person name="Goodwin Z."/>
            <person name="Lu X."/>
            <person name="Lewis E.E."/>
            <person name="Goodrich-Blair H."/>
            <person name="Stock S.P."/>
            <person name="Adams B.J."/>
            <person name="Sternberg P.W."/>
            <person name="Mortazavi A."/>
        </authorList>
    </citation>
    <scope>NUCLEOTIDE SEQUENCE [LARGE SCALE GENOMIC DNA]</scope>
    <source>
        <strain evidence="3 4">ALL</strain>
    </source>
</reference>
<dbReference type="Proteomes" id="UP000298663">
    <property type="component" value="Unassembled WGS sequence"/>
</dbReference>
<accession>A0A4U5LPN1</accession>
<dbReference type="InterPro" id="IPR051962">
    <property type="entry name" value="Cuticlin"/>
</dbReference>
<feature type="domain" description="ZP" evidence="2">
    <location>
        <begin position="1"/>
        <end position="148"/>
    </location>
</feature>
<evidence type="ECO:0000256" key="1">
    <source>
        <dbReference type="ARBA" id="ARBA00022729"/>
    </source>
</evidence>
<dbReference type="EMBL" id="AZBU02000014">
    <property type="protein sequence ID" value="TKR57864.1"/>
    <property type="molecule type" value="Genomic_DNA"/>
</dbReference>
<dbReference type="AlphaFoldDB" id="A0A4U5LPN1"/>
<dbReference type="InterPro" id="IPR001507">
    <property type="entry name" value="ZP_dom"/>
</dbReference>
<evidence type="ECO:0000259" key="2">
    <source>
        <dbReference type="PROSITE" id="PS51034"/>
    </source>
</evidence>
<sequence length="220" mass="24758">MKTSVPVKLEPLRVFADNDFWNVTSTPNCTLTLHRSTCTSPPLNMYDRIMWKTRLCFKWSCNHDDYAMRVEKCWSGSRHNPVYLIDNKGCTSEVSMLRTPSYEHNLQTATAIGWLTVRLVGEPFVRFGCDLRLCNKCDPNCSLLTPPKKCFDYVPYHANKGIINNWNASVNINELCVEEEPETSSLIDELSTEAPCLDGAHSSGGSAKSLVFLSTLALLI</sequence>
<keyword evidence="1" id="KW-0732">Signal</keyword>
<reference evidence="3 4" key="2">
    <citation type="journal article" date="2019" name="G3 (Bethesda)">
        <title>Hybrid Assembly of the Genome of the Entomopathogenic Nematode Steinernema carpocapsae Identifies the X-Chromosome.</title>
        <authorList>
            <person name="Serra L."/>
            <person name="Macchietto M."/>
            <person name="Macias-Munoz A."/>
            <person name="McGill C.J."/>
            <person name="Rodriguez I.M."/>
            <person name="Rodriguez B."/>
            <person name="Murad R."/>
            <person name="Mortazavi A."/>
        </authorList>
    </citation>
    <scope>NUCLEOTIDE SEQUENCE [LARGE SCALE GENOMIC DNA]</scope>
    <source>
        <strain evidence="3 4">ALL</strain>
    </source>
</reference>
<dbReference type="PROSITE" id="PS51034">
    <property type="entry name" value="ZP_2"/>
    <property type="match status" value="1"/>
</dbReference>
<proteinExistence type="predicted"/>
<evidence type="ECO:0000313" key="3">
    <source>
        <dbReference type="EMBL" id="TKR57864.1"/>
    </source>
</evidence>
<protein>
    <recommendedName>
        <fullName evidence="2">ZP domain-containing protein</fullName>
    </recommendedName>
</protein>
<gene>
    <name evidence="3" type="ORF">L596_030509</name>
</gene>
<keyword evidence="4" id="KW-1185">Reference proteome</keyword>
<dbReference type="PANTHER" id="PTHR22907">
    <property type="entry name" value="GH04558P"/>
    <property type="match status" value="1"/>
</dbReference>
<organism evidence="3 4">
    <name type="scientific">Steinernema carpocapsae</name>
    <name type="common">Entomopathogenic nematode</name>
    <dbReference type="NCBI Taxonomy" id="34508"/>
    <lineage>
        <taxon>Eukaryota</taxon>
        <taxon>Metazoa</taxon>
        <taxon>Ecdysozoa</taxon>
        <taxon>Nematoda</taxon>
        <taxon>Chromadorea</taxon>
        <taxon>Rhabditida</taxon>
        <taxon>Tylenchina</taxon>
        <taxon>Panagrolaimomorpha</taxon>
        <taxon>Strongyloidoidea</taxon>
        <taxon>Steinernematidae</taxon>
        <taxon>Steinernema</taxon>
    </lineage>
</organism>
<dbReference type="STRING" id="34508.A0A4U5LPN1"/>